<dbReference type="Gene3D" id="1.20.140.90">
    <property type="entry name" value="Malonyl-CoA decarboxylase, oligemerization domain"/>
    <property type="match status" value="1"/>
</dbReference>
<dbReference type="GO" id="GO:2001294">
    <property type="term" value="P:malonyl-CoA catabolic process"/>
    <property type="evidence" value="ECO:0007669"/>
    <property type="project" value="TreeGrafter"/>
</dbReference>
<dbReference type="Pfam" id="PF17408">
    <property type="entry name" value="MCD_N"/>
    <property type="match status" value="1"/>
</dbReference>
<dbReference type="InterPro" id="IPR042303">
    <property type="entry name" value="Malonyl_CoA_deC_C_sf"/>
</dbReference>
<dbReference type="GO" id="GO:0005782">
    <property type="term" value="C:peroxisomal matrix"/>
    <property type="evidence" value="ECO:0007669"/>
    <property type="project" value="TreeGrafter"/>
</dbReference>
<dbReference type="PANTHER" id="PTHR28641:SF1">
    <property type="entry name" value="MALONYL-COA DECARBOXYLASE, MITOCHONDRIAL"/>
    <property type="match status" value="1"/>
</dbReference>
<dbReference type="AlphaFoldDB" id="A0A6V7P6W9"/>
<feature type="domain" description="Malonyl-CoA decarboxylase C-terminal" evidence="2">
    <location>
        <begin position="216"/>
        <end position="479"/>
    </location>
</feature>
<dbReference type="Pfam" id="PF05292">
    <property type="entry name" value="MCD"/>
    <property type="match status" value="1"/>
</dbReference>
<evidence type="ECO:0000259" key="2">
    <source>
        <dbReference type="Pfam" id="PF05292"/>
    </source>
</evidence>
<dbReference type="PANTHER" id="PTHR28641">
    <property type="match status" value="1"/>
</dbReference>
<reference evidence="4" key="1">
    <citation type="submission" date="2020-07" db="EMBL/GenBank/DDBJ databases">
        <authorList>
            <person name="Lin J."/>
        </authorList>
    </citation>
    <scope>NUCLEOTIDE SEQUENCE</scope>
</reference>
<proteinExistence type="predicted"/>
<accession>A0A6V7P6W9</accession>
<dbReference type="GO" id="GO:0006085">
    <property type="term" value="P:acetyl-CoA biosynthetic process"/>
    <property type="evidence" value="ECO:0007669"/>
    <property type="project" value="TreeGrafter"/>
</dbReference>
<feature type="region of interest" description="Disordered" evidence="1">
    <location>
        <begin position="11"/>
        <end position="53"/>
    </location>
</feature>
<dbReference type="EMBL" id="LR862145">
    <property type="protein sequence ID" value="CAD1826569.1"/>
    <property type="molecule type" value="Genomic_DNA"/>
</dbReference>
<name>A0A6V7P6W9_ANACO</name>
<dbReference type="FunFam" id="3.40.630.150:FF:000002">
    <property type="entry name" value="malonyl-CoA decarboxylase, mitochondrial"/>
    <property type="match status" value="1"/>
</dbReference>
<dbReference type="GO" id="GO:0005759">
    <property type="term" value="C:mitochondrial matrix"/>
    <property type="evidence" value="ECO:0007669"/>
    <property type="project" value="TreeGrafter"/>
</dbReference>
<organism evidence="4">
    <name type="scientific">Ananas comosus var. bracteatus</name>
    <name type="common">red pineapple</name>
    <dbReference type="NCBI Taxonomy" id="296719"/>
    <lineage>
        <taxon>Eukaryota</taxon>
        <taxon>Viridiplantae</taxon>
        <taxon>Streptophyta</taxon>
        <taxon>Embryophyta</taxon>
        <taxon>Tracheophyta</taxon>
        <taxon>Spermatophyta</taxon>
        <taxon>Magnoliopsida</taxon>
        <taxon>Liliopsida</taxon>
        <taxon>Poales</taxon>
        <taxon>Bromeliaceae</taxon>
        <taxon>Bromelioideae</taxon>
        <taxon>Ananas</taxon>
    </lineage>
</organism>
<gene>
    <name evidence="4" type="ORF">CB5_LOCUS9780</name>
</gene>
<evidence type="ECO:0000313" key="4">
    <source>
        <dbReference type="EMBL" id="CAD1826569.1"/>
    </source>
</evidence>
<dbReference type="Gene3D" id="3.40.630.150">
    <property type="entry name" value="Malonyl-CoA decarboxylase, catalytic domain"/>
    <property type="match status" value="1"/>
</dbReference>
<dbReference type="FunFam" id="1.20.140.90:FF:000002">
    <property type="entry name" value="Malonyl-CoA decarboxylase family protein"/>
    <property type="match status" value="1"/>
</dbReference>
<evidence type="ECO:0000259" key="3">
    <source>
        <dbReference type="Pfam" id="PF17408"/>
    </source>
</evidence>
<evidence type="ECO:0008006" key="5">
    <source>
        <dbReference type="Google" id="ProtNLM"/>
    </source>
</evidence>
<dbReference type="InterPro" id="IPR007956">
    <property type="entry name" value="Malonyl_CoA_deC_C"/>
</dbReference>
<protein>
    <recommendedName>
        <fullName evidence="5">Malonyl-CoA decarboxylase, mitochondrial</fullName>
    </recommendedName>
</protein>
<feature type="compositionally biased region" description="Polar residues" evidence="1">
    <location>
        <begin position="43"/>
        <end position="52"/>
    </location>
</feature>
<feature type="domain" description="Malonyl-CoA decarboxylase N-terminal" evidence="3">
    <location>
        <begin position="148"/>
        <end position="211"/>
    </location>
</feature>
<sequence>MSKKSLAILMRARMRGAPNEPHGHRPQQISRSAPNPSRDRSHSSNLADSNGISAKDVKEWMQASISIPAGSRDPADAYLEEFSQGYLMLSQEGRRELLLALSRDYDVNRARVRELMRQYLSVELSHHAADDQQSSGLDDDGALSTFYRMERNLRDALKPMYAEFFERLNAHPGGLKLLAILRADLLVFLGEENLPSLRALDSYLKEKLITWLSPAALELHQITWDDSASLLEKIVAYEAVHPIRNLIDLKRRLSVGRRCFGYFHPAIPGEPLIFIEVALLKDVACSIQEVLWDDPPIPECEARCALFYSISSTQPGLSGINLGKFLLKRVIDMLRKDVPSIAIFSTLSPIPGFMQWLLSKLASQIKLAEAETEEAKLLEMGSGSAFRESLLLQDEEKIILESFTENVTGKSALSAALKPPLMRLCARYLLKEKKRGKALDAVANFHLQNGAIVERINWMADQSEKGIQQSGGIMVNYVYRLEEIDKNAQSYLSTGHIHASPRLCQYLEDT</sequence>
<dbReference type="InterPro" id="IPR038351">
    <property type="entry name" value="MCD_N_sf"/>
</dbReference>
<dbReference type="InterPro" id="IPR035372">
    <property type="entry name" value="MCD_N"/>
</dbReference>
<dbReference type="GO" id="GO:0006633">
    <property type="term" value="P:fatty acid biosynthetic process"/>
    <property type="evidence" value="ECO:0007669"/>
    <property type="project" value="InterPro"/>
</dbReference>
<dbReference type="InterPro" id="IPR038917">
    <property type="entry name" value="Malonyl_CoA_deC"/>
</dbReference>
<dbReference type="GO" id="GO:0050080">
    <property type="term" value="F:malonyl-CoA decarboxylase activity"/>
    <property type="evidence" value="ECO:0007669"/>
    <property type="project" value="InterPro"/>
</dbReference>
<evidence type="ECO:0000256" key="1">
    <source>
        <dbReference type="SAM" id="MobiDB-lite"/>
    </source>
</evidence>